<keyword evidence="5" id="KW-0479">Metal-binding</keyword>
<dbReference type="PRINTS" id="PR00463">
    <property type="entry name" value="EP450I"/>
</dbReference>
<dbReference type="OrthoDB" id="1935897at2759"/>
<keyword evidence="9" id="KW-0503">Monooxygenase</keyword>
<dbReference type="InterPro" id="IPR002401">
    <property type="entry name" value="Cyt_P450_E_grp-I"/>
</dbReference>
<dbReference type="SUPFAM" id="SSF48264">
    <property type="entry name" value="Cytochrome P450"/>
    <property type="match status" value="1"/>
</dbReference>
<evidence type="ECO:0000313" key="12">
    <source>
        <dbReference type="Proteomes" id="UP000824120"/>
    </source>
</evidence>
<dbReference type="GO" id="GO:0016020">
    <property type="term" value="C:membrane"/>
    <property type="evidence" value="ECO:0007669"/>
    <property type="project" value="UniProtKB-SubCell"/>
</dbReference>
<evidence type="ECO:0000256" key="3">
    <source>
        <dbReference type="ARBA" id="ARBA00022617"/>
    </source>
</evidence>
<dbReference type="GO" id="GO:0005506">
    <property type="term" value="F:iron ion binding"/>
    <property type="evidence" value="ECO:0007669"/>
    <property type="project" value="InterPro"/>
</dbReference>
<evidence type="ECO:0000256" key="5">
    <source>
        <dbReference type="ARBA" id="ARBA00022723"/>
    </source>
</evidence>
<dbReference type="GO" id="GO:0016705">
    <property type="term" value="F:oxidoreductase activity, acting on paired donors, with incorporation or reduction of molecular oxygen"/>
    <property type="evidence" value="ECO:0007669"/>
    <property type="project" value="InterPro"/>
</dbReference>
<keyword evidence="10" id="KW-0472">Membrane</keyword>
<feature type="non-terminal residue" evidence="11">
    <location>
        <position position="1"/>
    </location>
</feature>
<accession>A0A9J5X7G8</accession>
<evidence type="ECO:0000256" key="6">
    <source>
        <dbReference type="ARBA" id="ARBA00022989"/>
    </source>
</evidence>
<gene>
    <name evidence="11" type="ORF">H5410_053547</name>
</gene>
<dbReference type="AlphaFoldDB" id="A0A9J5X7G8"/>
<dbReference type="GO" id="GO:0020037">
    <property type="term" value="F:heme binding"/>
    <property type="evidence" value="ECO:0007669"/>
    <property type="project" value="InterPro"/>
</dbReference>
<evidence type="ECO:0000256" key="7">
    <source>
        <dbReference type="ARBA" id="ARBA00023002"/>
    </source>
</evidence>
<dbReference type="GO" id="GO:0004497">
    <property type="term" value="F:monooxygenase activity"/>
    <property type="evidence" value="ECO:0007669"/>
    <property type="project" value="UniProtKB-KW"/>
</dbReference>
<evidence type="ECO:0000256" key="2">
    <source>
        <dbReference type="ARBA" id="ARBA00010617"/>
    </source>
</evidence>
<keyword evidence="6" id="KW-1133">Transmembrane helix</keyword>
<dbReference type="InterPro" id="IPR001128">
    <property type="entry name" value="Cyt_P450"/>
</dbReference>
<dbReference type="Pfam" id="PF00067">
    <property type="entry name" value="p450"/>
    <property type="match status" value="1"/>
</dbReference>
<dbReference type="PANTHER" id="PTHR47955">
    <property type="entry name" value="CYTOCHROME P450 FAMILY 71 PROTEIN"/>
    <property type="match status" value="1"/>
</dbReference>
<keyword evidence="7" id="KW-0560">Oxidoreductase</keyword>
<evidence type="ECO:0000313" key="11">
    <source>
        <dbReference type="EMBL" id="KAG5582920.1"/>
    </source>
</evidence>
<sequence>MESGELKIPITNDNIKAIMVVSPWKLPFLGSIHRLVLEGGLPHHALTNLGKKYGPLMHLQLGEISMIVISSMDMAREVLKTHDLAFASRPKLASIDIICYKSTDIVFSPYGEYWRQMRKVCVMELLTAKYVRSFSSIWHDEASRLVQFIQSSTHSFL</sequence>
<comment type="similarity">
    <text evidence="2">Belongs to the cytochrome P450 family.</text>
</comment>
<proteinExistence type="inferred from homology"/>
<evidence type="ECO:0000256" key="9">
    <source>
        <dbReference type="ARBA" id="ARBA00023033"/>
    </source>
</evidence>
<organism evidence="11 12">
    <name type="scientific">Solanum commersonii</name>
    <name type="common">Commerson's wild potato</name>
    <name type="synonym">Commerson's nightshade</name>
    <dbReference type="NCBI Taxonomy" id="4109"/>
    <lineage>
        <taxon>Eukaryota</taxon>
        <taxon>Viridiplantae</taxon>
        <taxon>Streptophyta</taxon>
        <taxon>Embryophyta</taxon>
        <taxon>Tracheophyta</taxon>
        <taxon>Spermatophyta</taxon>
        <taxon>Magnoliopsida</taxon>
        <taxon>eudicotyledons</taxon>
        <taxon>Gunneridae</taxon>
        <taxon>Pentapetalae</taxon>
        <taxon>asterids</taxon>
        <taxon>lamiids</taxon>
        <taxon>Solanales</taxon>
        <taxon>Solanaceae</taxon>
        <taxon>Solanoideae</taxon>
        <taxon>Solaneae</taxon>
        <taxon>Solanum</taxon>
    </lineage>
</organism>
<reference evidence="11 12" key="1">
    <citation type="submission" date="2020-09" db="EMBL/GenBank/DDBJ databases">
        <title>De no assembly of potato wild relative species, Solanum commersonii.</title>
        <authorList>
            <person name="Cho K."/>
        </authorList>
    </citation>
    <scope>NUCLEOTIDE SEQUENCE [LARGE SCALE GENOMIC DNA]</scope>
    <source>
        <strain evidence="11">LZ3.2</strain>
        <tissue evidence="11">Leaf</tissue>
    </source>
</reference>
<evidence type="ECO:0000256" key="1">
    <source>
        <dbReference type="ARBA" id="ARBA00004370"/>
    </source>
</evidence>
<dbReference type="InterPro" id="IPR036396">
    <property type="entry name" value="Cyt_P450_sf"/>
</dbReference>
<keyword evidence="4" id="KW-0812">Transmembrane</keyword>
<keyword evidence="12" id="KW-1185">Reference proteome</keyword>
<comment type="subcellular location">
    <subcellularLocation>
        <location evidence="1">Membrane</location>
    </subcellularLocation>
</comment>
<name>A0A9J5X7G8_SOLCO</name>
<dbReference type="EMBL" id="JACXVP010000010">
    <property type="protein sequence ID" value="KAG5582920.1"/>
    <property type="molecule type" value="Genomic_DNA"/>
</dbReference>
<evidence type="ECO:0000256" key="4">
    <source>
        <dbReference type="ARBA" id="ARBA00022692"/>
    </source>
</evidence>
<keyword evidence="8" id="KW-0408">Iron</keyword>
<dbReference type="PANTHER" id="PTHR47955:SF9">
    <property type="entry name" value="PREMNASPIRODIENE OXYGENASE-LIKE"/>
    <property type="match status" value="1"/>
</dbReference>
<protein>
    <submittedName>
        <fullName evidence="11">Uncharacterized protein</fullName>
    </submittedName>
</protein>
<comment type="caution">
    <text evidence="11">The sequence shown here is derived from an EMBL/GenBank/DDBJ whole genome shotgun (WGS) entry which is preliminary data.</text>
</comment>
<dbReference type="Gene3D" id="1.10.630.10">
    <property type="entry name" value="Cytochrome P450"/>
    <property type="match status" value="1"/>
</dbReference>
<dbReference type="Proteomes" id="UP000824120">
    <property type="component" value="Chromosome 10"/>
</dbReference>
<evidence type="ECO:0000256" key="10">
    <source>
        <dbReference type="ARBA" id="ARBA00023136"/>
    </source>
</evidence>
<evidence type="ECO:0000256" key="8">
    <source>
        <dbReference type="ARBA" id="ARBA00023004"/>
    </source>
</evidence>
<keyword evidence="3" id="KW-0349">Heme</keyword>